<dbReference type="PANTHER" id="PTHR30627:SF2">
    <property type="entry name" value="PEPTIDOGLYCAN D,D-TRANSPEPTIDASE MRDA"/>
    <property type="match status" value="1"/>
</dbReference>
<feature type="transmembrane region" description="Helical" evidence="11">
    <location>
        <begin position="12"/>
        <end position="32"/>
    </location>
</feature>
<dbReference type="GO" id="GO:0008658">
    <property type="term" value="F:penicillin binding"/>
    <property type="evidence" value="ECO:0007669"/>
    <property type="project" value="InterPro"/>
</dbReference>
<dbReference type="GO" id="GO:0008360">
    <property type="term" value="P:regulation of cell shape"/>
    <property type="evidence" value="ECO:0007669"/>
    <property type="project" value="UniProtKB-KW"/>
</dbReference>
<protein>
    <recommendedName>
        <fullName evidence="16">Penicillin-binding protein</fullName>
    </recommendedName>
</protein>
<dbReference type="Pfam" id="PF03717">
    <property type="entry name" value="PBP_dimer"/>
    <property type="match status" value="1"/>
</dbReference>
<evidence type="ECO:0000256" key="7">
    <source>
        <dbReference type="ARBA" id="ARBA00022984"/>
    </source>
</evidence>
<dbReference type="RefSeq" id="WP_308459263.1">
    <property type="nucleotide sequence ID" value="NZ_JAJEPS010000006.1"/>
</dbReference>
<evidence type="ECO:0000256" key="9">
    <source>
        <dbReference type="ARBA" id="ARBA00023136"/>
    </source>
</evidence>
<evidence type="ECO:0000259" key="12">
    <source>
        <dbReference type="Pfam" id="PF00905"/>
    </source>
</evidence>
<dbReference type="AlphaFoldDB" id="A0AAE3A7V6"/>
<dbReference type="Gene3D" id="3.30.1390.30">
    <property type="entry name" value="Penicillin-binding protein 2a, domain 3"/>
    <property type="match status" value="1"/>
</dbReference>
<dbReference type="InterPro" id="IPR001460">
    <property type="entry name" value="PCN-bd_Tpept"/>
</dbReference>
<name>A0AAE3A7V6_9FIRM</name>
<organism evidence="14 15">
    <name type="scientific">Hominiventricola filiformis</name>
    <dbReference type="NCBI Taxonomy" id="2885352"/>
    <lineage>
        <taxon>Bacteria</taxon>
        <taxon>Bacillati</taxon>
        <taxon>Bacillota</taxon>
        <taxon>Clostridia</taxon>
        <taxon>Lachnospirales</taxon>
        <taxon>Lachnospiraceae</taxon>
        <taxon>Hominiventricola</taxon>
    </lineage>
</organism>
<dbReference type="GO" id="GO:0071555">
    <property type="term" value="P:cell wall organization"/>
    <property type="evidence" value="ECO:0007669"/>
    <property type="project" value="UniProtKB-KW"/>
</dbReference>
<accession>A0AAE3A7V6</accession>
<dbReference type="GO" id="GO:0071972">
    <property type="term" value="F:peptidoglycan L,D-transpeptidase activity"/>
    <property type="evidence" value="ECO:0007669"/>
    <property type="project" value="TreeGrafter"/>
</dbReference>
<evidence type="ECO:0000259" key="13">
    <source>
        <dbReference type="Pfam" id="PF03717"/>
    </source>
</evidence>
<evidence type="ECO:0000256" key="6">
    <source>
        <dbReference type="ARBA" id="ARBA00022960"/>
    </source>
</evidence>
<evidence type="ECO:0000256" key="11">
    <source>
        <dbReference type="SAM" id="Phobius"/>
    </source>
</evidence>
<dbReference type="Gene3D" id="3.90.1310.10">
    <property type="entry name" value="Penicillin-binding protein 2a (Domain 2)"/>
    <property type="match status" value="2"/>
</dbReference>
<dbReference type="InterPro" id="IPR005311">
    <property type="entry name" value="PBP_dimer"/>
</dbReference>
<keyword evidence="9 11" id="KW-0472">Membrane</keyword>
<dbReference type="Proteomes" id="UP001198220">
    <property type="component" value="Unassembled WGS sequence"/>
</dbReference>
<evidence type="ECO:0000256" key="4">
    <source>
        <dbReference type="ARBA" id="ARBA00022475"/>
    </source>
</evidence>
<dbReference type="InterPro" id="IPR050515">
    <property type="entry name" value="Beta-lactam/transpept"/>
</dbReference>
<keyword evidence="10" id="KW-0961">Cell wall biogenesis/degradation</keyword>
<keyword evidence="6" id="KW-0133">Cell shape</keyword>
<evidence type="ECO:0000256" key="1">
    <source>
        <dbReference type="ARBA" id="ARBA00004167"/>
    </source>
</evidence>
<keyword evidence="4" id="KW-1003">Cell membrane</keyword>
<dbReference type="Pfam" id="PF00905">
    <property type="entry name" value="Transpeptidase"/>
    <property type="match status" value="1"/>
</dbReference>
<reference evidence="14 15" key="1">
    <citation type="submission" date="2021-10" db="EMBL/GenBank/DDBJ databases">
        <title>Anaerobic single-cell dispensing facilitates the cultivation of human gut bacteria.</title>
        <authorList>
            <person name="Afrizal A."/>
        </authorList>
    </citation>
    <scope>NUCLEOTIDE SEQUENCE [LARGE SCALE GENOMIC DNA]</scope>
    <source>
        <strain evidence="14 15">CLA-AA-H276</strain>
    </source>
</reference>
<evidence type="ECO:0000256" key="3">
    <source>
        <dbReference type="ARBA" id="ARBA00007171"/>
    </source>
</evidence>
<gene>
    <name evidence="14" type="ORF">LKD36_07920</name>
</gene>
<keyword evidence="15" id="KW-1185">Reference proteome</keyword>
<proteinExistence type="inferred from homology"/>
<dbReference type="SUPFAM" id="SSF56601">
    <property type="entry name" value="beta-lactamase/transpeptidase-like"/>
    <property type="match status" value="1"/>
</dbReference>
<feature type="domain" description="Penicillin-binding protein dimerisation" evidence="13">
    <location>
        <begin position="60"/>
        <end position="334"/>
    </location>
</feature>
<dbReference type="PANTHER" id="PTHR30627">
    <property type="entry name" value="PEPTIDOGLYCAN D,D-TRANSPEPTIDASE"/>
    <property type="match status" value="1"/>
</dbReference>
<keyword evidence="8 11" id="KW-1133">Transmembrane helix</keyword>
<dbReference type="GO" id="GO:0005886">
    <property type="term" value="C:plasma membrane"/>
    <property type="evidence" value="ECO:0007669"/>
    <property type="project" value="UniProtKB-SubCell"/>
</dbReference>
<comment type="subcellular location">
    <subcellularLocation>
        <location evidence="2">Cell membrane</location>
    </subcellularLocation>
    <subcellularLocation>
        <location evidence="1">Membrane</location>
        <topology evidence="1">Single-pass membrane protein</topology>
    </subcellularLocation>
</comment>
<sequence>MFDDWKEAFLSFITSRIFVLMVLFCGFFGILMSRVFVLQIIDGKQYAESFTMKIRKEVSIASTRGRIFDRNGEVLADNVLSYSVTIEDNGTYQTTREKQATLNRTILKVIDIMESHGDSSINDFGIIYQNGHYAYTQEGTSLLRFKADVYGYKTIAELEDKPEEYVSTADQMMEYLCGNKKYFISPDAYSEDQIKQYHVPTDLTPEQILKLVTVRYQMSTNSYKRYVATTIASDVSDETVAEILENQSELQGVDIAQNSLRVYPDAEYFANIIGYIGKPDQDELESLQEENEDYEANDIVGKAGIEQYMETSLQGKKGQRTIYVDSVGNVLETESETAPESGEDLYLTIDKNLQKAAYDVLEQRVAGILVSKIRNMKTYDKSAGHSAADILIPIYDVYYALIDNHIIDTTHFSADDATDLEKSIQTRLESRRASTIDRIRAELTSDQPAAYTDLSIDMKNYMSYIVSDILMGSHQVLMKSAVNTEDPTYIAWAQDETISLKEYLEYAISMNWVDVSGLDVKASYLSSEEIYQVVVDYISTELENDVDFQTMLYKYMLLDDIVTGKEICLLLYEQGVLEYDEETVGRLQNGSYSAYNFMLDEIGKLEITPAQLALEPCSAGCVITDPNTGEVLACVSYPGYDNNRLTNTMDSAYFASLNLDHSSPLYSKATQQQTAPGSTFKPVTAVAGLEEGVISPSEIIHATGVFTDAYGSPTCWIYNQYHGSHGNINMVDAIRVSCNYYFYEVGFRLGGGRSTGYSSEKALSLLAKYATEFGLNAKSGIELSESDPQLSSQDGIRSAIGQGNALFTVSQLARYVGTIANRGTVYNLTLLDKLTDSEGNTIEDYPSSVYNKMEIADVDWNTIQEGLHQVALNTKAFDGLDLTIAGKTGTAQQSKSHPNHALFMGYAPYENPQIALAIRIANGYTSANAAAMASDIFKYYFNLEGKEDLFNGGASQATSEVIND</sequence>
<dbReference type="GO" id="GO:0009252">
    <property type="term" value="P:peptidoglycan biosynthetic process"/>
    <property type="evidence" value="ECO:0007669"/>
    <property type="project" value="UniProtKB-KW"/>
</dbReference>
<dbReference type="SUPFAM" id="SSF56519">
    <property type="entry name" value="Penicillin binding protein dimerisation domain"/>
    <property type="match status" value="1"/>
</dbReference>
<evidence type="ECO:0000313" key="14">
    <source>
        <dbReference type="EMBL" id="MCC2126103.1"/>
    </source>
</evidence>
<dbReference type="InterPro" id="IPR036138">
    <property type="entry name" value="PBP_dimer_sf"/>
</dbReference>
<dbReference type="InterPro" id="IPR012338">
    <property type="entry name" value="Beta-lactam/transpept-like"/>
</dbReference>
<keyword evidence="5 11" id="KW-0812">Transmembrane</keyword>
<dbReference type="EMBL" id="JAJEPS010000006">
    <property type="protein sequence ID" value="MCC2126103.1"/>
    <property type="molecule type" value="Genomic_DNA"/>
</dbReference>
<comment type="similarity">
    <text evidence="3">Belongs to the transpeptidase family.</text>
</comment>
<evidence type="ECO:0000256" key="10">
    <source>
        <dbReference type="ARBA" id="ARBA00023316"/>
    </source>
</evidence>
<evidence type="ECO:0000256" key="5">
    <source>
        <dbReference type="ARBA" id="ARBA00022692"/>
    </source>
</evidence>
<comment type="caution">
    <text evidence="14">The sequence shown here is derived from an EMBL/GenBank/DDBJ whole genome shotgun (WGS) entry which is preliminary data.</text>
</comment>
<evidence type="ECO:0000313" key="15">
    <source>
        <dbReference type="Proteomes" id="UP001198220"/>
    </source>
</evidence>
<dbReference type="Gene3D" id="3.40.710.10">
    <property type="entry name" value="DD-peptidase/beta-lactamase superfamily"/>
    <property type="match status" value="1"/>
</dbReference>
<keyword evidence="7" id="KW-0573">Peptidoglycan synthesis</keyword>
<evidence type="ECO:0008006" key="16">
    <source>
        <dbReference type="Google" id="ProtNLM"/>
    </source>
</evidence>
<evidence type="ECO:0000256" key="2">
    <source>
        <dbReference type="ARBA" id="ARBA00004236"/>
    </source>
</evidence>
<evidence type="ECO:0000256" key="8">
    <source>
        <dbReference type="ARBA" id="ARBA00022989"/>
    </source>
</evidence>
<feature type="domain" description="Penicillin-binding protein transpeptidase" evidence="12">
    <location>
        <begin position="620"/>
        <end position="937"/>
    </location>
</feature>